<evidence type="ECO:0000259" key="5">
    <source>
        <dbReference type="SMART" id="SM00563"/>
    </source>
</evidence>
<evidence type="ECO:0000256" key="4">
    <source>
        <dbReference type="SAM" id="Phobius"/>
    </source>
</evidence>
<dbReference type="PANTHER" id="PTHR10434:SF40">
    <property type="entry name" value="1-ACYL-SN-GLYCEROL-3-PHOSPHATE ACYLTRANSFERASE"/>
    <property type="match status" value="1"/>
</dbReference>
<gene>
    <name evidence="6" type="ORF">EKPJFOCH_2722</name>
</gene>
<evidence type="ECO:0000313" key="6">
    <source>
        <dbReference type="EMBL" id="GJE56223.1"/>
    </source>
</evidence>
<accession>A0ABQ4TNL8</accession>
<dbReference type="Pfam" id="PF01553">
    <property type="entry name" value="Acyltransferase"/>
    <property type="match status" value="1"/>
</dbReference>
<dbReference type="SMART" id="SM00563">
    <property type="entry name" value="PlsC"/>
    <property type="match status" value="1"/>
</dbReference>
<keyword evidence="4" id="KW-1133">Transmembrane helix</keyword>
<protein>
    <recommendedName>
        <fullName evidence="5">Phospholipid/glycerol acyltransferase domain-containing protein</fullName>
    </recommendedName>
</protein>
<feature type="domain" description="Phospholipid/glycerol acyltransferase" evidence="5">
    <location>
        <begin position="70"/>
        <end position="184"/>
    </location>
</feature>
<evidence type="ECO:0000256" key="1">
    <source>
        <dbReference type="ARBA" id="ARBA00005189"/>
    </source>
</evidence>
<keyword evidence="2" id="KW-0808">Transferase</keyword>
<comment type="caution">
    <text evidence="6">The sequence shown here is derived from an EMBL/GenBank/DDBJ whole genome shotgun (WGS) entry which is preliminary data.</text>
</comment>
<dbReference type="SUPFAM" id="SSF69593">
    <property type="entry name" value="Glycerol-3-phosphate (1)-acyltransferase"/>
    <property type="match status" value="1"/>
</dbReference>
<sequence>MVVVRSLAFNILFYIATALIALVGLPVLVSQRATLRYAQGWGHVSIWLLRVVAGTRVEFRGIADLPKGPLVIAAKHQSTLETLALTIPFEQFTYVLKRELMWIPLFGWYLGRSGMVPIDRAKGARTMAKLNAAAAQAIRDGRQLIIFPEGTRRAAGAEPAYKQGLSHLYVALGVPCVPVALNSGLYWRRHSFRRLPGTCVIEFLPPIPHGLDRPEFLTEVQARIETASNALLAEGRADLAEQGLAVPVFEGTGQESGVV</sequence>
<dbReference type="RefSeq" id="WP_147818600.1">
    <property type="nucleotide sequence ID" value="NZ_BPRA01000012.1"/>
</dbReference>
<keyword evidence="4" id="KW-0812">Transmembrane</keyword>
<evidence type="ECO:0000256" key="2">
    <source>
        <dbReference type="ARBA" id="ARBA00022679"/>
    </source>
</evidence>
<keyword evidence="4" id="KW-0472">Membrane</keyword>
<reference evidence="6" key="2">
    <citation type="submission" date="2021-08" db="EMBL/GenBank/DDBJ databases">
        <authorList>
            <person name="Tani A."/>
            <person name="Ola A."/>
            <person name="Ogura Y."/>
            <person name="Katsura K."/>
            <person name="Hayashi T."/>
        </authorList>
    </citation>
    <scope>NUCLEOTIDE SEQUENCE</scope>
    <source>
        <strain evidence="6">DSM 23674</strain>
    </source>
</reference>
<name>A0ABQ4TNL8_9HYPH</name>
<dbReference type="CDD" id="cd07989">
    <property type="entry name" value="LPLAT_AGPAT-like"/>
    <property type="match status" value="1"/>
</dbReference>
<dbReference type="InterPro" id="IPR002123">
    <property type="entry name" value="Plipid/glycerol_acylTrfase"/>
</dbReference>
<feature type="transmembrane region" description="Helical" evidence="4">
    <location>
        <begin position="6"/>
        <end position="29"/>
    </location>
</feature>
<reference evidence="6" key="1">
    <citation type="journal article" date="2021" name="Front. Microbiol.">
        <title>Comprehensive Comparative Genomics and Phenotyping of Methylobacterium Species.</title>
        <authorList>
            <person name="Alessa O."/>
            <person name="Ogura Y."/>
            <person name="Fujitani Y."/>
            <person name="Takami H."/>
            <person name="Hayashi T."/>
            <person name="Sahin N."/>
            <person name="Tani A."/>
        </authorList>
    </citation>
    <scope>NUCLEOTIDE SEQUENCE</scope>
    <source>
        <strain evidence="6">DSM 23674</strain>
    </source>
</reference>
<evidence type="ECO:0000313" key="7">
    <source>
        <dbReference type="Proteomes" id="UP001055101"/>
    </source>
</evidence>
<dbReference type="EMBL" id="BPRA01000012">
    <property type="protein sequence ID" value="GJE56223.1"/>
    <property type="molecule type" value="Genomic_DNA"/>
</dbReference>
<evidence type="ECO:0000256" key="3">
    <source>
        <dbReference type="ARBA" id="ARBA00023315"/>
    </source>
</evidence>
<dbReference type="PANTHER" id="PTHR10434">
    <property type="entry name" value="1-ACYL-SN-GLYCEROL-3-PHOSPHATE ACYLTRANSFERASE"/>
    <property type="match status" value="1"/>
</dbReference>
<organism evidence="6 7">
    <name type="scientific">Methylobacterium thuringiense</name>
    <dbReference type="NCBI Taxonomy" id="1003091"/>
    <lineage>
        <taxon>Bacteria</taxon>
        <taxon>Pseudomonadati</taxon>
        <taxon>Pseudomonadota</taxon>
        <taxon>Alphaproteobacteria</taxon>
        <taxon>Hyphomicrobiales</taxon>
        <taxon>Methylobacteriaceae</taxon>
        <taxon>Methylobacterium</taxon>
    </lineage>
</organism>
<comment type="pathway">
    <text evidence="1">Lipid metabolism.</text>
</comment>
<proteinExistence type="predicted"/>
<dbReference type="Proteomes" id="UP001055101">
    <property type="component" value="Unassembled WGS sequence"/>
</dbReference>
<keyword evidence="7" id="KW-1185">Reference proteome</keyword>
<keyword evidence="3" id="KW-0012">Acyltransferase</keyword>